<organism evidence="1 2">
    <name type="scientific">Ferviditalea candida</name>
    <dbReference type="NCBI Taxonomy" id="3108399"/>
    <lineage>
        <taxon>Bacteria</taxon>
        <taxon>Bacillati</taxon>
        <taxon>Bacillota</taxon>
        <taxon>Bacilli</taxon>
        <taxon>Bacillales</taxon>
        <taxon>Paenibacillaceae</taxon>
        <taxon>Ferviditalea</taxon>
    </lineage>
</organism>
<accession>A0ABU5ZL72</accession>
<comment type="caution">
    <text evidence="1">The sequence shown here is derived from an EMBL/GenBank/DDBJ whole genome shotgun (WGS) entry which is preliminary data.</text>
</comment>
<evidence type="ECO:0000313" key="2">
    <source>
        <dbReference type="Proteomes" id="UP001310386"/>
    </source>
</evidence>
<dbReference type="InterPro" id="IPR036465">
    <property type="entry name" value="vWFA_dom_sf"/>
</dbReference>
<evidence type="ECO:0000313" key="1">
    <source>
        <dbReference type="EMBL" id="MEB3103272.1"/>
    </source>
</evidence>
<protein>
    <submittedName>
        <fullName evidence="1">VWA domain-containing protein</fullName>
    </submittedName>
</protein>
<dbReference type="EMBL" id="JAYJLD010000031">
    <property type="protein sequence ID" value="MEB3103272.1"/>
    <property type="molecule type" value="Genomic_DNA"/>
</dbReference>
<proteinExistence type="predicted"/>
<sequence>MRQIILVTDGCSNVGISPVVAAAHALAENIVVNVVGVVDEGEIGDRGKEEIEEIARAGGGLSRVVPIVHLSRTIQMMTRKTVVHTVQQAVQKELRQMFGNAPITALPPDDREKVVQLIDDMAETSSLQVALLVDASASMKPKMKAVEDAIRDLMISLQARAGKSEISVFHFPKFGGEDGDIVMDLHWTRDLAKIGNLFYKLNMKGTTPTGPALMQLVRFIVGGIKAPEGWTDSDPAKGGMLGDYII</sequence>
<reference evidence="1" key="1">
    <citation type="submission" date="2023-12" db="EMBL/GenBank/DDBJ databases">
        <title>Fervidustalea candida gen. nov., sp. nov., a novel member of the family Paenibacillaceae isolated from a geothermal area.</title>
        <authorList>
            <person name="Li W.-J."/>
            <person name="Jiao J.-Y."/>
            <person name="Chen Y."/>
        </authorList>
    </citation>
    <scope>NUCLEOTIDE SEQUENCE</scope>
    <source>
        <strain evidence="1">SYSU GA230002</strain>
    </source>
</reference>
<gene>
    <name evidence="1" type="ORF">VF724_16675</name>
</gene>
<dbReference type="Proteomes" id="UP001310386">
    <property type="component" value="Unassembled WGS sequence"/>
</dbReference>
<dbReference type="SUPFAM" id="SSF53300">
    <property type="entry name" value="vWA-like"/>
    <property type="match status" value="2"/>
</dbReference>
<dbReference type="CDD" id="cd00198">
    <property type="entry name" value="vWFA"/>
    <property type="match status" value="1"/>
</dbReference>
<dbReference type="Gene3D" id="3.40.50.410">
    <property type="entry name" value="von Willebrand factor, type A domain"/>
    <property type="match status" value="1"/>
</dbReference>
<keyword evidence="2" id="KW-1185">Reference proteome</keyword>
<name>A0ABU5ZL72_9BACL</name>
<dbReference type="RefSeq" id="WP_371755400.1">
    <property type="nucleotide sequence ID" value="NZ_JAYJLD010000031.1"/>
</dbReference>